<dbReference type="InterPro" id="IPR016181">
    <property type="entry name" value="Acyl_CoA_acyltransferase"/>
</dbReference>
<reference evidence="4 5" key="1">
    <citation type="submission" date="2022-07" db="EMBL/GenBank/DDBJ databases">
        <title>Novel species in genus cellulomonas.</title>
        <authorList>
            <person name="Ye L."/>
        </authorList>
    </citation>
    <scope>NUCLEOTIDE SEQUENCE [LARGE SCALE GENOMIC DNA]</scope>
    <source>
        <strain evidence="5">zg-Y338</strain>
    </source>
</reference>
<feature type="domain" description="N-acetyltransferase" evidence="3">
    <location>
        <begin position="189"/>
        <end position="348"/>
    </location>
</feature>
<dbReference type="PANTHER" id="PTHR43877:SF2">
    <property type="entry name" value="AMINOALKYLPHOSPHONATE N-ACETYLTRANSFERASE-RELATED"/>
    <property type="match status" value="1"/>
</dbReference>
<accession>A0ABY5L0T5</accession>
<evidence type="ECO:0000256" key="1">
    <source>
        <dbReference type="ARBA" id="ARBA00022679"/>
    </source>
</evidence>
<name>A0ABY5L0T5_9CELL</name>
<dbReference type="PROSITE" id="PS51186">
    <property type="entry name" value="GNAT"/>
    <property type="match status" value="2"/>
</dbReference>
<keyword evidence="1" id="KW-0808">Transferase</keyword>
<keyword evidence="2" id="KW-0012">Acyltransferase</keyword>
<dbReference type="RefSeq" id="WP_227568337.1">
    <property type="nucleotide sequence ID" value="NZ_CP101988.1"/>
</dbReference>
<evidence type="ECO:0000259" key="3">
    <source>
        <dbReference type="PROSITE" id="PS51186"/>
    </source>
</evidence>
<evidence type="ECO:0000313" key="5">
    <source>
        <dbReference type="Proteomes" id="UP001316189"/>
    </source>
</evidence>
<gene>
    <name evidence="4" type="ORF">NP064_01180</name>
</gene>
<dbReference type="CDD" id="cd04301">
    <property type="entry name" value="NAT_SF"/>
    <property type="match status" value="2"/>
</dbReference>
<dbReference type="SUPFAM" id="SSF55729">
    <property type="entry name" value="Acyl-CoA N-acyltransferases (Nat)"/>
    <property type="match status" value="2"/>
</dbReference>
<evidence type="ECO:0000313" key="4">
    <source>
        <dbReference type="EMBL" id="UUI75570.1"/>
    </source>
</evidence>
<dbReference type="PANTHER" id="PTHR43877">
    <property type="entry name" value="AMINOALKYLPHOSPHONATE N-ACETYLTRANSFERASE-RELATED-RELATED"/>
    <property type="match status" value="1"/>
</dbReference>
<dbReference type="Proteomes" id="UP001316189">
    <property type="component" value="Chromosome"/>
</dbReference>
<proteinExistence type="predicted"/>
<sequence>MTTTDDRSDSTSTNPVAVLRAGDAPTVHVVPWDDPAAAALRTAQQAELRDRYGDDDLGHEMTGDTITAMVLLRVDGQPVACGAIRDVASEHGRGVGEVKRMYVLPQHRGRGYARVVLDELERLARELGWRRLVLETGVLQPEAIGLYLRAGYQSMENFGAYTGVEESRCFTKNLRAPARERSERAAGVVTVEHVTWDDPMARELRRAMWDDNLSRYPEIFHAPEHAGGSEVDDQRQGVGILAVVVARLDGQPVGCATLREGRGDYPAGSAEVKKVYVAPSARGAGVARALLAALEEDARRLGLTRLVLQTGIRQPEAVGLYGSIGYRPVVPFGGYGPDLYSLYFGKAL</sequence>
<dbReference type="InterPro" id="IPR050832">
    <property type="entry name" value="Bact_Acetyltransf"/>
</dbReference>
<dbReference type="InterPro" id="IPR000182">
    <property type="entry name" value="GNAT_dom"/>
</dbReference>
<keyword evidence="5" id="KW-1185">Reference proteome</keyword>
<evidence type="ECO:0000256" key="2">
    <source>
        <dbReference type="ARBA" id="ARBA00023315"/>
    </source>
</evidence>
<dbReference type="Pfam" id="PF00583">
    <property type="entry name" value="Acetyltransf_1"/>
    <property type="match status" value="2"/>
</dbReference>
<protein>
    <submittedName>
        <fullName evidence="4">GNAT family N-acetyltransferase</fullName>
    </submittedName>
</protein>
<feature type="domain" description="N-acetyltransferase" evidence="3">
    <location>
        <begin position="27"/>
        <end position="175"/>
    </location>
</feature>
<dbReference type="EMBL" id="CP101988">
    <property type="protein sequence ID" value="UUI75570.1"/>
    <property type="molecule type" value="Genomic_DNA"/>
</dbReference>
<dbReference type="Gene3D" id="3.40.630.30">
    <property type="match status" value="2"/>
</dbReference>
<organism evidence="4 5">
    <name type="scientific">Cellulomonas chengniuliangii</name>
    <dbReference type="NCBI Taxonomy" id="2968084"/>
    <lineage>
        <taxon>Bacteria</taxon>
        <taxon>Bacillati</taxon>
        <taxon>Actinomycetota</taxon>
        <taxon>Actinomycetes</taxon>
        <taxon>Micrococcales</taxon>
        <taxon>Cellulomonadaceae</taxon>
        <taxon>Cellulomonas</taxon>
    </lineage>
</organism>